<organism evidence="1 2">
    <name type="scientific">Araneus ventricosus</name>
    <name type="common">Orbweaver spider</name>
    <name type="synonym">Epeira ventricosa</name>
    <dbReference type="NCBI Taxonomy" id="182803"/>
    <lineage>
        <taxon>Eukaryota</taxon>
        <taxon>Metazoa</taxon>
        <taxon>Ecdysozoa</taxon>
        <taxon>Arthropoda</taxon>
        <taxon>Chelicerata</taxon>
        <taxon>Arachnida</taxon>
        <taxon>Araneae</taxon>
        <taxon>Araneomorphae</taxon>
        <taxon>Entelegynae</taxon>
        <taxon>Araneoidea</taxon>
        <taxon>Araneidae</taxon>
        <taxon>Araneus</taxon>
    </lineage>
</organism>
<evidence type="ECO:0000313" key="2">
    <source>
        <dbReference type="Proteomes" id="UP000499080"/>
    </source>
</evidence>
<reference evidence="1 2" key="1">
    <citation type="journal article" date="2019" name="Sci. Rep.">
        <title>Orb-weaving spider Araneus ventricosus genome elucidates the spidroin gene catalogue.</title>
        <authorList>
            <person name="Kono N."/>
            <person name="Nakamura H."/>
            <person name="Ohtoshi R."/>
            <person name="Moran D.A.P."/>
            <person name="Shinohara A."/>
            <person name="Yoshida Y."/>
            <person name="Fujiwara M."/>
            <person name="Mori M."/>
            <person name="Tomita M."/>
            <person name="Arakawa K."/>
        </authorList>
    </citation>
    <scope>NUCLEOTIDE SEQUENCE [LARGE SCALE GENOMIC DNA]</scope>
</reference>
<dbReference type="EMBL" id="BGPR01034094">
    <property type="protein sequence ID" value="GBO08294.1"/>
    <property type="molecule type" value="Genomic_DNA"/>
</dbReference>
<dbReference type="Proteomes" id="UP000499080">
    <property type="component" value="Unassembled WGS sequence"/>
</dbReference>
<keyword evidence="2" id="KW-1185">Reference proteome</keyword>
<dbReference type="AlphaFoldDB" id="A0A4Y2U8B5"/>
<proteinExistence type="predicted"/>
<sequence>MGRRQDLLDATGLWLCRQRRRSALATSKMASSGGMLVGVVQHVWKLWILTVPTTLQASSSTSTATFICRPCENPEIFVVTVDRSPSFVQNQLSTSTATSMSSHV</sequence>
<comment type="caution">
    <text evidence="1">The sequence shown here is derived from an EMBL/GenBank/DDBJ whole genome shotgun (WGS) entry which is preliminary data.</text>
</comment>
<accession>A0A4Y2U8B5</accession>
<protein>
    <submittedName>
        <fullName evidence="1">Uncharacterized protein</fullName>
    </submittedName>
</protein>
<gene>
    <name evidence="1" type="ORF">AVEN_257049_1</name>
</gene>
<name>A0A4Y2U8B5_ARAVE</name>
<evidence type="ECO:0000313" key="1">
    <source>
        <dbReference type="EMBL" id="GBO08294.1"/>
    </source>
</evidence>